<evidence type="ECO:0000256" key="4">
    <source>
        <dbReference type="ARBA" id="ARBA00022679"/>
    </source>
</evidence>
<evidence type="ECO:0000256" key="10">
    <source>
        <dbReference type="ARBA" id="ARBA00038150"/>
    </source>
</evidence>
<evidence type="ECO:0000256" key="7">
    <source>
        <dbReference type="ARBA" id="ARBA00022989"/>
    </source>
</evidence>
<dbReference type="InterPro" id="IPR003406">
    <property type="entry name" value="Glyco_trans_14"/>
</dbReference>
<evidence type="ECO:0000256" key="6">
    <source>
        <dbReference type="ARBA" id="ARBA00022968"/>
    </source>
</evidence>
<keyword evidence="9" id="KW-0325">Glycoprotein</keyword>
<comment type="pathway">
    <text evidence="2">Protein modification; protein glycosylation.</text>
</comment>
<sequence length="111" mass="12732">MLNNTEIHWKYVLNTNGKELPLRTNWELVKALKALNGANVIGGTIKNGPKSRIPKRKPSFNVTWVKGSFLVALRREFVQYIHTNPKPIELLNILKGEEHLKKIPMKCFSVL</sequence>
<dbReference type="AlphaFoldDB" id="A0AA85JVP9"/>
<evidence type="ECO:0000256" key="3">
    <source>
        <dbReference type="ARBA" id="ARBA00022676"/>
    </source>
</evidence>
<reference evidence="11" key="1">
    <citation type="submission" date="2022-06" db="EMBL/GenBank/DDBJ databases">
        <authorList>
            <person name="Berger JAMES D."/>
            <person name="Berger JAMES D."/>
        </authorList>
    </citation>
    <scope>NUCLEOTIDE SEQUENCE [LARGE SCALE GENOMIC DNA]</scope>
</reference>
<comment type="similarity">
    <text evidence="10">Belongs to the glycosyltransferase 14 family.</text>
</comment>
<dbReference type="GO" id="GO:0016020">
    <property type="term" value="C:membrane"/>
    <property type="evidence" value="ECO:0007669"/>
    <property type="project" value="UniProtKB-SubCell"/>
</dbReference>
<evidence type="ECO:0000313" key="11">
    <source>
        <dbReference type="Proteomes" id="UP000050795"/>
    </source>
</evidence>
<dbReference type="GO" id="GO:0008375">
    <property type="term" value="F:acetylglucosaminyltransferase activity"/>
    <property type="evidence" value="ECO:0007669"/>
    <property type="project" value="TreeGrafter"/>
</dbReference>
<evidence type="ECO:0000256" key="2">
    <source>
        <dbReference type="ARBA" id="ARBA00004922"/>
    </source>
</evidence>
<keyword evidence="11" id="KW-1185">Reference proteome</keyword>
<evidence type="ECO:0000256" key="9">
    <source>
        <dbReference type="ARBA" id="ARBA00023180"/>
    </source>
</evidence>
<evidence type="ECO:0000313" key="12">
    <source>
        <dbReference type="WBParaSite" id="TREG1_55800.1"/>
    </source>
</evidence>
<keyword evidence="5" id="KW-0812">Transmembrane</keyword>
<evidence type="ECO:0000256" key="1">
    <source>
        <dbReference type="ARBA" id="ARBA00004606"/>
    </source>
</evidence>
<accession>A0AA85JVP9</accession>
<protein>
    <submittedName>
        <fullName evidence="12">Uncharacterized protein</fullName>
    </submittedName>
</protein>
<evidence type="ECO:0000256" key="5">
    <source>
        <dbReference type="ARBA" id="ARBA00022692"/>
    </source>
</evidence>
<keyword evidence="6" id="KW-0735">Signal-anchor</keyword>
<proteinExistence type="inferred from homology"/>
<keyword evidence="7" id="KW-1133">Transmembrane helix</keyword>
<evidence type="ECO:0000256" key="8">
    <source>
        <dbReference type="ARBA" id="ARBA00023136"/>
    </source>
</evidence>
<comment type="subcellular location">
    <subcellularLocation>
        <location evidence="1">Membrane</location>
        <topology evidence="1">Single-pass type II membrane protein</topology>
    </subcellularLocation>
</comment>
<keyword evidence="4" id="KW-0808">Transferase</keyword>
<dbReference type="Pfam" id="PF02485">
    <property type="entry name" value="Branch"/>
    <property type="match status" value="1"/>
</dbReference>
<keyword evidence="8" id="KW-0472">Membrane</keyword>
<name>A0AA85JVP9_TRIRE</name>
<dbReference type="PANTHER" id="PTHR19297">
    <property type="entry name" value="GLYCOSYLTRANSFERASE 14 FAMILY MEMBER"/>
    <property type="match status" value="1"/>
</dbReference>
<dbReference type="WBParaSite" id="TREG1_55800.1">
    <property type="protein sequence ID" value="TREG1_55800.1"/>
    <property type="gene ID" value="TREG1_55800"/>
</dbReference>
<keyword evidence="3" id="KW-0328">Glycosyltransferase</keyword>
<reference evidence="12" key="2">
    <citation type="submission" date="2023-11" db="UniProtKB">
        <authorList>
            <consortium name="WormBaseParasite"/>
        </authorList>
    </citation>
    <scope>IDENTIFICATION</scope>
</reference>
<organism evidence="11 12">
    <name type="scientific">Trichobilharzia regenti</name>
    <name type="common">Nasal bird schistosome</name>
    <dbReference type="NCBI Taxonomy" id="157069"/>
    <lineage>
        <taxon>Eukaryota</taxon>
        <taxon>Metazoa</taxon>
        <taxon>Spiralia</taxon>
        <taxon>Lophotrochozoa</taxon>
        <taxon>Platyhelminthes</taxon>
        <taxon>Trematoda</taxon>
        <taxon>Digenea</taxon>
        <taxon>Strigeidida</taxon>
        <taxon>Schistosomatoidea</taxon>
        <taxon>Schistosomatidae</taxon>
        <taxon>Trichobilharzia</taxon>
    </lineage>
</organism>
<dbReference type="PANTHER" id="PTHR19297:SF185">
    <property type="entry name" value="BETA-1,3-GALACTOSYL-O-GLYCOSYL-GLYCOPROTEIN BETA-1,6-N-ACETYLGLUCOSAMINYLTRANSFERASE 3"/>
    <property type="match status" value="1"/>
</dbReference>
<dbReference type="Proteomes" id="UP000050795">
    <property type="component" value="Unassembled WGS sequence"/>
</dbReference>